<sequence length="311" mass="34195">MLIPQALSDIAELILLPILIILVAKILAMALTPHHGLARRRPPHQQQNHDQNRQGPLPGQSPNPNWTGGMSLPSSRAVNPPTTGSASSQSEHSQPDQPEDVQAQLHRIYHVAFLLRQKLVPDVVPQILDTAGFYVAQTCARELPQPFTVVQHASPRQVLETPPVTCSVRSKRPVRKVVFEIESHDQGWASDMDGGTWTWFTARIEQIPSPSPPASDGDGTDGDEDAATEHRQPPADEASDDIRSNEIEIVRNPLASKQWVKHYVEMTAEDSDWVASLAVGDWITVQACAVFSGWRNHVKNVAVTVYTAAVV</sequence>
<keyword evidence="2" id="KW-0812">Transmembrane</keyword>
<keyword evidence="2" id="KW-0472">Membrane</keyword>
<dbReference type="AlphaFoldDB" id="A0A9P4UT12"/>
<protein>
    <submittedName>
        <fullName evidence="3">Uncharacterized protein</fullName>
    </submittedName>
</protein>
<evidence type="ECO:0000313" key="4">
    <source>
        <dbReference type="Proteomes" id="UP000799441"/>
    </source>
</evidence>
<feature type="compositionally biased region" description="Polar residues" evidence="1">
    <location>
        <begin position="60"/>
        <end position="96"/>
    </location>
</feature>
<proteinExistence type="predicted"/>
<keyword evidence="2" id="KW-1133">Transmembrane helix</keyword>
<name>A0A9P4UT12_9PEZI</name>
<reference evidence="3" key="1">
    <citation type="journal article" date="2020" name="Stud. Mycol.">
        <title>101 Dothideomycetes genomes: a test case for predicting lifestyles and emergence of pathogens.</title>
        <authorList>
            <person name="Haridas S."/>
            <person name="Albert R."/>
            <person name="Binder M."/>
            <person name="Bloem J."/>
            <person name="Labutti K."/>
            <person name="Salamov A."/>
            <person name="Andreopoulos B."/>
            <person name="Baker S."/>
            <person name="Barry K."/>
            <person name="Bills G."/>
            <person name="Bluhm B."/>
            <person name="Cannon C."/>
            <person name="Castanera R."/>
            <person name="Culley D."/>
            <person name="Daum C."/>
            <person name="Ezra D."/>
            <person name="Gonzalez J."/>
            <person name="Henrissat B."/>
            <person name="Kuo A."/>
            <person name="Liang C."/>
            <person name="Lipzen A."/>
            <person name="Lutzoni F."/>
            <person name="Magnuson J."/>
            <person name="Mondo S."/>
            <person name="Nolan M."/>
            <person name="Ohm R."/>
            <person name="Pangilinan J."/>
            <person name="Park H.-J."/>
            <person name="Ramirez L."/>
            <person name="Alfaro M."/>
            <person name="Sun H."/>
            <person name="Tritt A."/>
            <person name="Yoshinaga Y."/>
            <person name="Zwiers L.-H."/>
            <person name="Turgeon B."/>
            <person name="Goodwin S."/>
            <person name="Spatafora J."/>
            <person name="Crous P."/>
            <person name="Grigoriev I."/>
        </authorList>
    </citation>
    <scope>NUCLEOTIDE SEQUENCE</scope>
    <source>
        <strain evidence="3">CBS 116435</strain>
    </source>
</reference>
<evidence type="ECO:0000256" key="2">
    <source>
        <dbReference type="SAM" id="Phobius"/>
    </source>
</evidence>
<dbReference type="OrthoDB" id="66095at2759"/>
<comment type="caution">
    <text evidence="3">The sequence shown here is derived from an EMBL/GenBank/DDBJ whole genome shotgun (WGS) entry which is preliminary data.</text>
</comment>
<feature type="region of interest" description="Disordered" evidence="1">
    <location>
        <begin position="38"/>
        <end position="100"/>
    </location>
</feature>
<evidence type="ECO:0000313" key="3">
    <source>
        <dbReference type="EMBL" id="KAF2724273.1"/>
    </source>
</evidence>
<feature type="region of interest" description="Disordered" evidence="1">
    <location>
        <begin position="207"/>
        <end position="244"/>
    </location>
</feature>
<keyword evidence="4" id="KW-1185">Reference proteome</keyword>
<accession>A0A9P4UT12</accession>
<organism evidence="3 4">
    <name type="scientific">Polychaeton citri CBS 116435</name>
    <dbReference type="NCBI Taxonomy" id="1314669"/>
    <lineage>
        <taxon>Eukaryota</taxon>
        <taxon>Fungi</taxon>
        <taxon>Dikarya</taxon>
        <taxon>Ascomycota</taxon>
        <taxon>Pezizomycotina</taxon>
        <taxon>Dothideomycetes</taxon>
        <taxon>Dothideomycetidae</taxon>
        <taxon>Capnodiales</taxon>
        <taxon>Capnodiaceae</taxon>
        <taxon>Polychaeton</taxon>
    </lineage>
</organism>
<feature type="compositionally biased region" description="Basic and acidic residues" evidence="1">
    <location>
        <begin position="227"/>
        <end position="244"/>
    </location>
</feature>
<evidence type="ECO:0000256" key="1">
    <source>
        <dbReference type="SAM" id="MobiDB-lite"/>
    </source>
</evidence>
<gene>
    <name evidence="3" type="ORF">K431DRAFT_282118</name>
</gene>
<dbReference type="EMBL" id="MU003772">
    <property type="protein sequence ID" value="KAF2724273.1"/>
    <property type="molecule type" value="Genomic_DNA"/>
</dbReference>
<dbReference type="Proteomes" id="UP000799441">
    <property type="component" value="Unassembled WGS sequence"/>
</dbReference>
<feature type="transmembrane region" description="Helical" evidence="2">
    <location>
        <begin position="13"/>
        <end position="31"/>
    </location>
</feature>